<feature type="region of interest" description="Disordered" evidence="1">
    <location>
        <begin position="442"/>
        <end position="476"/>
    </location>
</feature>
<protein>
    <recommendedName>
        <fullName evidence="2">SAP domain-containing protein</fullName>
    </recommendedName>
</protein>
<accession>A0A3P9A690</accession>
<reference evidence="3" key="3">
    <citation type="submission" date="2025-08" db="UniProtKB">
        <authorList>
            <consortium name="Ensembl"/>
        </authorList>
    </citation>
    <scope>IDENTIFICATION</scope>
</reference>
<dbReference type="PANTHER" id="PTHR22793">
    <property type="entry name" value="MYOCARDIN-RELATED TRANSCRIPTION FACTOR-RELATED"/>
    <property type="match status" value="1"/>
</dbReference>
<dbReference type="PANTHER" id="PTHR22793:SF14">
    <property type="entry name" value="MYOCARDIN-LIKE"/>
    <property type="match status" value="1"/>
</dbReference>
<dbReference type="GeneTree" id="ENSGT00950000182979"/>
<name>A0A3P9A690_ESOLU</name>
<feature type="compositionally biased region" description="Pro residues" evidence="1">
    <location>
        <begin position="744"/>
        <end position="760"/>
    </location>
</feature>
<dbReference type="Proteomes" id="UP000265140">
    <property type="component" value="Chromosome 20"/>
</dbReference>
<dbReference type="AlphaFoldDB" id="A0A3P9A690"/>
<feature type="compositionally biased region" description="Low complexity" evidence="1">
    <location>
        <begin position="150"/>
        <end position="170"/>
    </location>
</feature>
<feature type="region of interest" description="Disordered" evidence="1">
    <location>
        <begin position="99"/>
        <end position="186"/>
    </location>
</feature>
<dbReference type="Bgee" id="ENSELUG00000015494">
    <property type="expression patterns" value="Expressed in muscle tissue and 3 other cell types or tissues"/>
</dbReference>
<dbReference type="Pfam" id="PF02037">
    <property type="entry name" value="SAP"/>
    <property type="match status" value="1"/>
</dbReference>
<dbReference type="InterPro" id="IPR036361">
    <property type="entry name" value="SAP_dom_sf"/>
</dbReference>
<feature type="region of interest" description="Disordered" evidence="1">
    <location>
        <begin position="227"/>
        <end position="302"/>
    </location>
</feature>
<feature type="compositionally biased region" description="Low complexity" evidence="1">
    <location>
        <begin position="453"/>
        <end position="463"/>
    </location>
</feature>
<dbReference type="GeneID" id="105019019"/>
<dbReference type="OMA" id="GLKSTCP"/>
<feature type="compositionally biased region" description="Low complexity" evidence="1">
    <location>
        <begin position="326"/>
        <end position="338"/>
    </location>
</feature>
<evidence type="ECO:0000313" key="3">
    <source>
        <dbReference type="Ensembl" id="ENSELUP00000036254.2"/>
    </source>
</evidence>
<dbReference type="GO" id="GO:0045944">
    <property type="term" value="P:positive regulation of transcription by RNA polymerase II"/>
    <property type="evidence" value="ECO:0007669"/>
    <property type="project" value="TreeGrafter"/>
</dbReference>
<feature type="region of interest" description="Disordered" evidence="1">
    <location>
        <begin position="744"/>
        <end position="763"/>
    </location>
</feature>
<feature type="region of interest" description="Disordered" evidence="1">
    <location>
        <begin position="528"/>
        <end position="548"/>
    </location>
</feature>
<reference evidence="3" key="2">
    <citation type="submission" date="2020-02" db="EMBL/GenBank/DDBJ databases">
        <title>Esox lucius (northern pike) genome, fEsoLuc1, primary haplotype.</title>
        <authorList>
            <person name="Myers G."/>
            <person name="Karagic N."/>
            <person name="Meyer A."/>
            <person name="Pippel M."/>
            <person name="Reichard M."/>
            <person name="Winkler S."/>
            <person name="Tracey A."/>
            <person name="Sims Y."/>
            <person name="Howe K."/>
            <person name="Rhie A."/>
            <person name="Formenti G."/>
            <person name="Durbin R."/>
            <person name="Fedrigo O."/>
            <person name="Jarvis E.D."/>
        </authorList>
    </citation>
    <scope>NUCLEOTIDE SEQUENCE [LARGE SCALE GENOMIC DNA]</scope>
</reference>
<feature type="region of interest" description="Disordered" evidence="1">
    <location>
        <begin position="33"/>
        <end position="69"/>
    </location>
</feature>
<organism evidence="3 4">
    <name type="scientific">Esox lucius</name>
    <name type="common">Northern pike</name>
    <dbReference type="NCBI Taxonomy" id="8010"/>
    <lineage>
        <taxon>Eukaryota</taxon>
        <taxon>Metazoa</taxon>
        <taxon>Chordata</taxon>
        <taxon>Craniata</taxon>
        <taxon>Vertebrata</taxon>
        <taxon>Euteleostomi</taxon>
        <taxon>Actinopterygii</taxon>
        <taxon>Neopterygii</taxon>
        <taxon>Teleostei</taxon>
        <taxon>Protacanthopterygii</taxon>
        <taxon>Esociformes</taxon>
        <taxon>Esocidae</taxon>
        <taxon>Esox</taxon>
    </lineage>
</organism>
<dbReference type="GO" id="GO:0003713">
    <property type="term" value="F:transcription coactivator activity"/>
    <property type="evidence" value="ECO:0007669"/>
    <property type="project" value="TreeGrafter"/>
</dbReference>
<feature type="compositionally biased region" description="Basic and acidic residues" evidence="1">
    <location>
        <begin position="43"/>
        <end position="57"/>
    </location>
</feature>
<dbReference type="OrthoDB" id="197676at2759"/>
<proteinExistence type="predicted"/>
<dbReference type="KEGG" id="els:105019019"/>
<evidence type="ECO:0000256" key="1">
    <source>
        <dbReference type="SAM" id="MobiDB-lite"/>
    </source>
</evidence>
<dbReference type="STRING" id="8010.ENSELUP00000036254"/>
<evidence type="ECO:0000313" key="4">
    <source>
        <dbReference type="Proteomes" id="UP000265140"/>
    </source>
</evidence>
<dbReference type="Ensembl" id="ENSELUT00000024668.3">
    <property type="protein sequence ID" value="ENSELUP00000036254.2"/>
    <property type="gene ID" value="ENSELUG00000015494.3"/>
</dbReference>
<sequence>MTLLASERSLLIRNKFRSVLQLRIQNRKQNEIDSGLKSTCPTHKGEKDQSKALRLTDDGSIQKSPPCGLNAETAKDRSVCVAVRPKKARVADNTCVNIQRRPGPLEQPHTHILPPENRPVSHSLSSDIFEDDVSSCPSSLSPEQLGVVQSPALSLSPGLSSDQSLSDLSPGPSPPTQSPSHTQPGLAMLPAIKGINQAMSMTVGDSNSMGMAGRPKGVYLTSQATPLLPKTARPPTPPDTSLFLLNSLTPSRPPRPRKPRDSKPKMRKLKYHQYIPPDQRSTTGSAGGVASQRSPAPAQPIDPAYSHLLQQQQVFLQLQILQNQQDQDQQQQQQDQQQNHPQLTVAPSGDTNQVVRFSGDTIQNSQPVLMATNHTPKDISPSHKSELLPPNLVDLTVSELRQQLRKRGLPVSGTKPALLQRLRPFQLPRSCLAPTPLCQPGTSLEPLPPSPLLTPNHNPNSSPCSGPDPPTNPNHQVYIQSTGILSGVQNEILNGILNGGPNGTLKGMAVSVVGEQPAFLAPALARSTSPSPGLSPCSFSPLSTGTPWRSEQELQEMSLELEMRERIRSRPKDRVSPPLSKSCGVSLHPFLQQDPGCPRGKSETNGQTEILFTQVFCCQPCDVIGQDFELPMQITASPEQAPPSVRSLEEELQDAINKVQMDPSQSIDDILDESIICMDTRSLSVTELQSPGLPGPSPPPQTDQSQTSCCHSNNDNFLSSPLCSSLLLELPPSPSIMVPRQLAPPPPPPPSICTSPPPPTVTARKRRAPAKFDPADWLEALTSGLHPLSPPSAPFVENDFGLDSDLNVFRELDLMVEQW</sequence>
<dbReference type="InParanoid" id="A0A3P9A690"/>
<keyword evidence="4" id="KW-1185">Reference proteome</keyword>
<feature type="region of interest" description="Disordered" evidence="1">
    <location>
        <begin position="326"/>
        <end position="354"/>
    </location>
</feature>
<dbReference type="InterPro" id="IPR043451">
    <property type="entry name" value="Myocardin-like"/>
</dbReference>
<dbReference type="GO" id="GO:0005634">
    <property type="term" value="C:nucleus"/>
    <property type="evidence" value="ECO:0007669"/>
    <property type="project" value="TreeGrafter"/>
</dbReference>
<dbReference type="InterPro" id="IPR003034">
    <property type="entry name" value="SAP_dom"/>
</dbReference>
<dbReference type="PROSITE" id="PS50800">
    <property type="entry name" value="SAP"/>
    <property type="match status" value="1"/>
</dbReference>
<dbReference type="SMART" id="SM00513">
    <property type="entry name" value="SAP"/>
    <property type="match status" value="1"/>
</dbReference>
<dbReference type="Gene3D" id="1.10.720.30">
    <property type="entry name" value="SAP domain"/>
    <property type="match status" value="1"/>
</dbReference>
<reference evidence="4" key="1">
    <citation type="journal article" date="2014" name="PLoS ONE">
        <title>The genome and linkage map of the northern pike (Esox lucius): conserved synteny revealed between the salmonid sister group and the Neoteleostei.</title>
        <authorList>
            <person name="Rondeau E.B."/>
            <person name="Minkley D.R."/>
            <person name="Leong J.S."/>
            <person name="Messmer A.M."/>
            <person name="Jantzen J.R."/>
            <person name="von Schalburg K.R."/>
            <person name="Lemon C."/>
            <person name="Bird N.H."/>
            <person name="Koop B.F."/>
        </authorList>
    </citation>
    <scope>NUCLEOTIDE SEQUENCE</scope>
</reference>
<dbReference type="GO" id="GO:0051145">
    <property type="term" value="P:smooth muscle cell differentiation"/>
    <property type="evidence" value="ECO:0007669"/>
    <property type="project" value="TreeGrafter"/>
</dbReference>
<feature type="domain" description="SAP" evidence="2">
    <location>
        <begin position="392"/>
        <end position="426"/>
    </location>
</feature>
<reference evidence="3" key="4">
    <citation type="submission" date="2025-09" db="UniProtKB">
        <authorList>
            <consortium name="Ensembl"/>
        </authorList>
    </citation>
    <scope>IDENTIFICATION</scope>
</reference>
<feature type="region of interest" description="Disordered" evidence="1">
    <location>
        <begin position="687"/>
        <end position="711"/>
    </location>
</feature>
<feature type="compositionally biased region" description="Polar residues" evidence="1">
    <location>
        <begin position="528"/>
        <end position="547"/>
    </location>
</feature>
<dbReference type="SUPFAM" id="SSF68906">
    <property type="entry name" value="SAP domain"/>
    <property type="match status" value="1"/>
</dbReference>
<dbReference type="RefSeq" id="XP_010883195.2">
    <property type="nucleotide sequence ID" value="XM_010884893.4"/>
</dbReference>
<evidence type="ECO:0000259" key="2">
    <source>
        <dbReference type="PROSITE" id="PS50800"/>
    </source>
</evidence>